<evidence type="ECO:0000256" key="1">
    <source>
        <dbReference type="ARBA" id="ARBA00022630"/>
    </source>
</evidence>
<dbReference type="PANTHER" id="PTHR11748:SF103">
    <property type="entry name" value="GLYCOLATE OXIDASE SUBUNIT GLCE"/>
    <property type="match status" value="1"/>
</dbReference>
<dbReference type="Pfam" id="PF01565">
    <property type="entry name" value="FAD_binding_4"/>
    <property type="match status" value="1"/>
</dbReference>
<gene>
    <name evidence="5" type="ORF">UFOPK3001_02542</name>
</gene>
<accession>A0A6J7A2J9</accession>
<keyword evidence="2" id="KW-0274">FAD</keyword>
<dbReference type="InterPro" id="IPR036318">
    <property type="entry name" value="FAD-bd_PCMH-like_sf"/>
</dbReference>
<evidence type="ECO:0000256" key="2">
    <source>
        <dbReference type="ARBA" id="ARBA00022827"/>
    </source>
</evidence>
<dbReference type="InterPro" id="IPR006094">
    <property type="entry name" value="Oxid_FAD_bind_N"/>
</dbReference>
<dbReference type="InterPro" id="IPR016164">
    <property type="entry name" value="FAD-linked_Oxase-like_C"/>
</dbReference>
<keyword evidence="1" id="KW-0285">Flavoprotein</keyword>
<sequence>MDLTAFAESVGASDPVTVSGAGTRGGPMPDARCVAAPSGIVEFEPAEMTVRCGAGTTVNELLSMLAEAGQSLALPAGGTVGGALACGRSDVYRLGRGPVRDTLLQARYVGARGQVVKAGGQTVKNVSGFDLCRLLVGSFGTLGFLGEVILRTRPRPAVSRWYATTGADPFALLGSLYRPASLLWDGETTWVCLEGHAEDVEAQAGSVSGTREVEGPPSLPVGSRRSVVPTSLRSLTGTFVAEIGVGVVHHAEPTPTGTAVSTEVRSLHEQIKGLFDPTGRLNPGLDVLDVLGTTGGMS</sequence>
<dbReference type="EMBL" id="CAFAAJ010000266">
    <property type="protein sequence ID" value="CAB4826924.1"/>
    <property type="molecule type" value="Genomic_DNA"/>
</dbReference>
<feature type="region of interest" description="Disordered" evidence="3">
    <location>
        <begin position="203"/>
        <end position="225"/>
    </location>
</feature>
<dbReference type="GO" id="GO:0003824">
    <property type="term" value="F:catalytic activity"/>
    <property type="evidence" value="ECO:0007669"/>
    <property type="project" value="InterPro"/>
</dbReference>
<reference evidence="5" key="1">
    <citation type="submission" date="2020-05" db="EMBL/GenBank/DDBJ databases">
        <authorList>
            <person name="Chiriac C."/>
            <person name="Salcher M."/>
            <person name="Ghai R."/>
            <person name="Kavagutti S V."/>
        </authorList>
    </citation>
    <scope>NUCLEOTIDE SEQUENCE</scope>
</reference>
<dbReference type="PROSITE" id="PS51387">
    <property type="entry name" value="FAD_PCMH"/>
    <property type="match status" value="1"/>
</dbReference>
<dbReference type="AlphaFoldDB" id="A0A6J7A2J9"/>
<evidence type="ECO:0000256" key="3">
    <source>
        <dbReference type="SAM" id="MobiDB-lite"/>
    </source>
</evidence>
<dbReference type="Gene3D" id="3.30.465.10">
    <property type="match status" value="1"/>
</dbReference>
<evidence type="ECO:0000313" key="5">
    <source>
        <dbReference type="EMBL" id="CAB4826924.1"/>
    </source>
</evidence>
<proteinExistence type="predicted"/>
<organism evidence="5">
    <name type="scientific">freshwater metagenome</name>
    <dbReference type="NCBI Taxonomy" id="449393"/>
    <lineage>
        <taxon>unclassified sequences</taxon>
        <taxon>metagenomes</taxon>
        <taxon>ecological metagenomes</taxon>
    </lineage>
</organism>
<dbReference type="PANTHER" id="PTHR11748">
    <property type="entry name" value="D-LACTATE DEHYDROGENASE"/>
    <property type="match status" value="1"/>
</dbReference>
<dbReference type="InterPro" id="IPR016169">
    <property type="entry name" value="FAD-bd_PCMH_sub2"/>
</dbReference>
<dbReference type="InterPro" id="IPR016166">
    <property type="entry name" value="FAD-bd_PCMH"/>
</dbReference>
<dbReference type="SUPFAM" id="SSF56176">
    <property type="entry name" value="FAD-binding/transporter-associated domain-like"/>
    <property type="match status" value="1"/>
</dbReference>
<evidence type="ECO:0000259" key="4">
    <source>
        <dbReference type="PROSITE" id="PS51387"/>
    </source>
</evidence>
<protein>
    <submittedName>
        <fullName evidence="5">Unannotated protein</fullName>
    </submittedName>
</protein>
<dbReference type="GO" id="GO:0071949">
    <property type="term" value="F:FAD binding"/>
    <property type="evidence" value="ECO:0007669"/>
    <property type="project" value="InterPro"/>
</dbReference>
<dbReference type="SUPFAM" id="SSF55103">
    <property type="entry name" value="FAD-linked oxidases, C-terminal domain"/>
    <property type="match status" value="1"/>
</dbReference>
<name>A0A6J7A2J9_9ZZZZ</name>
<feature type="domain" description="FAD-binding PCMH-type" evidence="4">
    <location>
        <begin position="1"/>
        <end position="155"/>
    </location>
</feature>